<keyword evidence="10" id="KW-1185">Reference proteome</keyword>
<feature type="region of interest" description="Disordered" evidence="6">
    <location>
        <begin position="120"/>
        <end position="163"/>
    </location>
</feature>
<dbReference type="Gene3D" id="2.30.310.10">
    <property type="entry name" value="ibrinogen binding protein from staphylococcus aureus domain"/>
    <property type="match status" value="1"/>
</dbReference>
<evidence type="ECO:0000256" key="2">
    <source>
        <dbReference type="ARBA" id="ARBA00008318"/>
    </source>
</evidence>
<keyword evidence="4 5" id="KW-0175">Coiled coil</keyword>
<dbReference type="GO" id="GO:0005737">
    <property type="term" value="C:cytoplasm"/>
    <property type="evidence" value="ECO:0007669"/>
    <property type="project" value="UniProtKB-SubCell"/>
</dbReference>
<protein>
    <recommendedName>
        <fullName evidence="11">Serologically defined colon cancer antigen 1</fullName>
    </recommendedName>
</protein>
<comment type="caution">
    <text evidence="9">The sequence shown here is derived from an EMBL/GenBank/DDBJ whole genome shotgun (WGS) entry which is preliminary data.</text>
</comment>
<feature type="region of interest" description="Disordered" evidence="6">
    <location>
        <begin position="43"/>
        <end position="70"/>
    </location>
</feature>
<accession>A0AAD5SHK2</accession>
<evidence type="ECO:0000256" key="3">
    <source>
        <dbReference type="ARBA" id="ARBA00022490"/>
    </source>
</evidence>
<organism evidence="9 10">
    <name type="scientific">Rhizophlyctis rosea</name>
    <dbReference type="NCBI Taxonomy" id="64517"/>
    <lineage>
        <taxon>Eukaryota</taxon>
        <taxon>Fungi</taxon>
        <taxon>Fungi incertae sedis</taxon>
        <taxon>Chytridiomycota</taxon>
        <taxon>Chytridiomycota incertae sedis</taxon>
        <taxon>Chytridiomycetes</taxon>
        <taxon>Rhizophlyctidales</taxon>
        <taxon>Rhizophlyctidaceae</taxon>
        <taxon>Rhizophlyctis</taxon>
    </lineage>
</organism>
<feature type="compositionally biased region" description="Basic and acidic residues" evidence="6">
    <location>
        <begin position="928"/>
        <end position="946"/>
    </location>
</feature>
<feature type="domain" description="NFACT RNA-binding" evidence="7">
    <location>
        <begin position="535"/>
        <end position="663"/>
    </location>
</feature>
<evidence type="ECO:0000259" key="8">
    <source>
        <dbReference type="Pfam" id="PF11923"/>
    </source>
</evidence>
<dbReference type="GO" id="GO:1990112">
    <property type="term" value="C:RQC complex"/>
    <property type="evidence" value="ECO:0007669"/>
    <property type="project" value="TreeGrafter"/>
</dbReference>
<feature type="compositionally biased region" description="Basic residues" evidence="6">
    <location>
        <begin position="887"/>
        <end position="897"/>
    </location>
</feature>
<dbReference type="InterPro" id="IPR021846">
    <property type="entry name" value="NFACT-C"/>
</dbReference>
<evidence type="ECO:0000256" key="1">
    <source>
        <dbReference type="ARBA" id="ARBA00004496"/>
    </source>
</evidence>
<feature type="region of interest" description="Disordered" evidence="6">
    <location>
        <begin position="591"/>
        <end position="614"/>
    </location>
</feature>
<evidence type="ECO:0000256" key="5">
    <source>
        <dbReference type="SAM" id="Coils"/>
    </source>
</evidence>
<feature type="domain" description="NFACT protein C-terminal" evidence="8">
    <location>
        <begin position="1026"/>
        <end position="1090"/>
    </location>
</feature>
<dbReference type="Pfam" id="PF11923">
    <property type="entry name" value="NFACT-C"/>
    <property type="match status" value="1"/>
</dbReference>
<feature type="compositionally biased region" description="Basic and acidic residues" evidence="6">
    <location>
        <begin position="697"/>
        <end position="710"/>
    </location>
</feature>
<dbReference type="GO" id="GO:0072344">
    <property type="term" value="P:rescue of stalled ribosome"/>
    <property type="evidence" value="ECO:0007669"/>
    <property type="project" value="TreeGrafter"/>
</dbReference>
<name>A0AAD5SHK2_9FUNG</name>
<feature type="compositionally biased region" description="Acidic residues" evidence="6">
    <location>
        <begin position="973"/>
        <end position="989"/>
    </location>
</feature>
<dbReference type="AlphaFoldDB" id="A0AAD5SHK2"/>
<feature type="region of interest" description="Disordered" evidence="6">
    <location>
        <begin position="417"/>
        <end position="454"/>
    </location>
</feature>
<proteinExistence type="inferred from homology"/>
<feature type="compositionally biased region" description="Acidic residues" evidence="6">
    <location>
        <begin position="807"/>
        <end position="818"/>
    </location>
</feature>
<comment type="subcellular location">
    <subcellularLocation>
        <location evidence="1">Cytoplasm</location>
    </subcellularLocation>
</comment>
<gene>
    <name evidence="9" type="ORF">HK097_001144</name>
</gene>
<reference evidence="9" key="1">
    <citation type="submission" date="2020-05" db="EMBL/GenBank/DDBJ databases">
        <title>Phylogenomic resolution of chytrid fungi.</title>
        <authorList>
            <person name="Stajich J.E."/>
            <person name="Amses K."/>
            <person name="Simmons R."/>
            <person name="Seto K."/>
            <person name="Myers J."/>
            <person name="Bonds A."/>
            <person name="Quandt C.A."/>
            <person name="Barry K."/>
            <person name="Liu P."/>
            <person name="Grigoriev I."/>
            <person name="Longcore J.E."/>
            <person name="James T.Y."/>
        </authorList>
    </citation>
    <scope>NUCLEOTIDE SEQUENCE</scope>
    <source>
        <strain evidence="9">JEL0318</strain>
    </source>
</reference>
<dbReference type="InterPro" id="IPR008532">
    <property type="entry name" value="NFACT_RNA-bd"/>
</dbReference>
<evidence type="ECO:0008006" key="11">
    <source>
        <dbReference type="Google" id="ProtNLM"/>
    </source>
</evidence>
<evidence type="ECO:0000256" key="4">
    <source>
        <dbReference type="ARBA" id="ARBA00023054"/>
    </source>
</evidence>
<evidence type="ECO:0000313" key="9">
    <source>
        <dbReference type="EMBL" id="KAJ3054664.1"/>
    </source>
</evidence>
<feature type="coiled-coil region" evidence="5">
    <location>
        <begin position="482"/>
        <end position="516"/>
    </location>
</feature>
<comment type="similarity">
    <text evidence="2">Belongs to the NEMF family.</text>
</comment>
<sequence>MKFGENETAYHVIIEFYASGNIILTDFEYKILALLRVVELEGTPGSQPQSAAPAQGGKAATPAAKAAGEEEDTRFAVGETYNIGLARPFQPITEEKLRRALVDANASADVDVSVVADEKVEEKGATTEQGKKGDKGGKGGKKKGADKPAKQEKWAKEKKKGKDATLKKVVREKLGPDYGPAVIEHCITRSGLDPNLKLGEDLDLSPGSAQVAALLKAFEEGDEIVRSCMGGTPKGFIVVKGYGKKAGAENEKLAATDADPSQQPEKAFTAYDEFHPYPFAQFLPPASESEPVEFPSFDKAVDEFFSKLEAQKLEIRARQAEASAAKKLESVKAGHINQVKGLEMMKEESTKCAQAIEANLQGVDAVINTVRGFIASGMDWVDLGDLINDEKKRGNPLAKLILGLKLEIGMVTIGLRDPDLEESDSDSDSDSEDEEEKDEDVGGKRKAQQKNAKGGAKKADDGILKFDIDIYSSAYANARRYYDNKKTAVVKQEKTLQAAEKALKSAERKIAQELKATQQTVAVIKKIRKPFWFEKFIWFISSENYLVVGGRDAGQNELLVRRYLKKGDAYVHADLHGAASVIVKNLTPSTLEDGSTAPAPPTGPDGSNIPPTTLHQAGTMSVCQSRAWDAKIVTSAWWVFADQVSKTAPTGEYLTTGSFMIRGKKNWLPPVQLIYGFGILFKVDDESVARHYWERRPWGRGEGDVGRQVEESQEVEADGDEAEEEVEVEESSSPVNGQAGGDGEEEKGEDGDAVESPTADNPQDDVPVEESDDDEMEFPDTQIEFPALSAQPQVGTESGDKYNLAEIEGDDEGLEAEAADGAPKQSSGTKKLSAKERRDMKKQRKGGNDGKSGEATSEADVNGPTAARSGSASATKPSTPAPQPAVRGKRGKQKKAKDKYADQDEEDREMMLELLGSAKGPQPKGKKAKADAVKKAAEAAKEEQRKIQANKKGQGGRKPDGEKAAPKAPAAVAEEDLEGDNDGEQDAGEGAEASTPRRNSTAGDSAEIRKLLEEENVAIADDDQVANMSYLDSLTGQPHALDSLQHAVPVCAPWAALQKYKYKVKLVPGSLKKGKAAKSALSAFLAIATDEA</sequence>
<dbReference type="PANTHER" id="PTHR15239:SF6">
    <property type="entry name" value="RIBOSOME QUALITY CONTROL COMPLEX SUBUNIT NEMF"/>
    <property type="match status" value="1"/>
</dbReference>
<dbReference type="GO" id="GO:0043023">
    <property type="term" value="F:ribosomal large subunit binding"/>
    <property type="evidence" value="ECO:0007669"/>
    <property type="project" value="TreeGrafter"/>
</dbReference>
<feature type="compositionally biased region" description="Acidic residues" evidence="6">
    <location>
        <begin position="711"/>
        <end position="730"/>
    </location>
</feature>
<feature type="compositionally biased region" description="Low complexity" evidence="6">
    <location>
        <begin position="912"/>
        <end position="923"/>
    </location>
</feature>
<dbReference type="GO" id="GO:0000049">
    <property type="term" value="F:tRNA binding"/>
    <property type="evidence" value="ECO:0007669"/>
    <property type="project" value="TreeGrafter"/>
</dbReference>
<dbReference type="Pfam" id="PF05670">
    <property type="entry name" value="NFACT-R_1"/>
    <property type="match status" value="1"/>
</dbReference>
<dbReference type="GO" id="GO:1990116">
    <property type="term" value="P:ribosome-associated ubiquitin-dependent protein catabolic process"/>
    <property type="evidence" value="ECO:0007669"/>
    <property type="project" value="TreeGrafter"/>
</dbReference>
<feature type="compositionally biased region" description="Low complexity" evidence="6">
    <location>
        <begin position="43"/>
        <end position="66"/>
    </location>
</feature>
<feature type="compositionally biased region" description="Acidic residues" evidence="6">
    <location>
        <begin position="419"/>
        <end position="439"/>
    </location>
</feature>
<keyword evidence="3" id="KW-0963">Cytoplasm</keyword>
<feature type="non-terminal residue" evidence="9">
    <location>
        <position position="1"/>
    </location>
</feature>
<dbReference type="InterPro" id="IPR051608">
    <property type="entry name" value="RQC_Subunit_NEMF"/>
</dbReference>
<dbReference type="Proteomes" id="UP001212841">
    <property type="component" value="Unassembled WGS sequence"/>
</dbReference>
<evidence type="ECO:0000256" key="6">
    <source>
        <dbReference type="SAM" id="MobiDB-lite"/>
    </source>
</evidence>
<evidence type="ECO:0000313" key="10">
    <source>
        <dbReference type="Proteomes" id="UP001212841"/>
    </source>
</evidence>
<feature type="compositionally biased region" description="Polar residues" evidence="6">
    <location>
        <begin position="868"/>
        <end position="878"/>
    </location>
</feature>
<feature type="compositionally biased region" description="Acidic residues" evidence="6">
    <location>
        <begin position="762"/>
        <end position="778"/>
    </location>
</feature>
<evidence type="ECO:0000259" key="7">
    <source>
        <dbReference type="Pfam" id="PF05670"/>
    </source>
</evidence>
<feature type="region of interest" description="Disordered" evidence="6">
    <location>
        <begin position="697"/>
        <end position="1008"/>
    </location>
</feature>
<feature type="compositionally biased region" description="Acidic residues" evidence="6">
    <location>
        <begin position="742"/>
        <end position="753"/>
    </location>
</feature>
<dbReference type="EMBL" id="JADGJD010000122">
    <property type="protein sequence ID" value="KAJ3054664.1"/>
    <property type="molecule type" value="Genomic_DNA"/>
</dbReference>
<dbReference type="PANTHER" id="PTHR15239">
    <property type="entry name" value="NUCLEAR EXPORT MEDIATOR FACTOR NEMF"/>
    <property type="match status" value="1"/>
</dbReference>